<dbReference type="GO" id="GO:0005829">
    <property type="term" value="C:cytosol"/>
    <property type="evidence" value="ECO:0007669"/>
    <property type="project" value="TreeGrafter"/>
</dbReference>
<dbReference type="OrthoDB" id="5504491at2"/>
<dbReference type="PANTHER" id="PTHR43434">
    <property type="entry name" value="PHOSPHOGLYCOLATE PHOSPHATASE"/>
    <property type="match status" value="1"/>
</dbReference>
<dbReference type="InterPro" id="IPR023214">
    <property type="entry name" value="HAD_sf"/>
</dbReference>
<evidence type="ECO:0000313" key="2">
    <source>
        <dbReference type="Proteomes" id="UP000295388"/>
    </source>
</evidence>
<sequence length="235" mass="25129">MNANAATGIQVAVLDMAGTTVADNGLVEHAFTEAIGAQGIHSGEPRYDDMLQYVRATMGESKITVFRHLLDQDENAVRQANKAFETAYAMLVDDGYCRPIDGAEDTIRRLQDNGIKVCLTTGFSQTTQQRILTALGWRDLPDLTLCPAQAGRGRPHPDMVLKAVLELQADAMAAVAVAGDTAYDMTSGRRAGAGLVAGVLTGAHGKEQLEAAGATHVIESIRDLPGLLRDRKLEK</sequence>
<gene>
    <name evidence="1" type="ORF">EV643_114143</name>
</gene>
<keyword evidence="1" id="KW-0378">Hydrolase</keyword>
<comment type="caution">
    <text evidence="1">The sequence shown here is derived from an EMBL/GenBank/DDBJ whole genome shotgun (WGS) entry which is preliminary data.</text>
</comment>
<proteinExistence type="predicted"/>
<name>A0A4R6K8C5_9ACTN</name>
<dbReference type="RefSeq" id="WP_133802945.1">
    <property type="nucleotide sequence ID" value="NZ_SNWQ01000014.1"/>
</dbReference>
<dbReference type="NCBIfam" id="TIGR03351">
    <property type="entry name" value="PhnX-like"/>
    <property type="match status" value="1"/>
</dbReference>
<dbReference type="GO" id="GO:0008967">
    <property type="term" value="F:phosphoglycolate phosphatase activity"/>
    <property type="evidence" value="ECO:0007669"/>
    <property type="project" value="TreeGrafter"/>
</dbReference>
<dbReference type="PANTHER" id="PTHR43434:SF19">
    <property type="entry name" value="PHOSPHONOACETALDEHYDE HYDROLASE"/>
    <property type="match status" value="1"/>
</dbReference>
<dbReference type="SUPFAM" id="SSF56784">
    <property type="entry name" value="HAD-like"/>
    <property type="match status" value="1"/>
</dbReference>
<dbReference type="NCBIfam" id="TIGR01549">
    <property type="entry name" value="HAD-SF-IA-v1"/>
    <property type="match status" value="1"/>
</dbReference>
<keyword evidence="2" id="KW-1185">Reference proteome</keyword>
<dbReference type="EMBL" id="SNWQ01000014">
    <property type="protein sequence ID" value="TDO44998.1"/>
    <property type="molecule type" value="Genomic_DNA"/>
</dbReference>
<evidence type="ECO:0000313" key="1">
    <source>
        <dbReference type="EMBL" id="TDO44998.1"/>
    </source>
</evidence>
<dbReference type="SFLD" id="SFLDG01129">
    <property type="entry name" value="C1.5:_HAD__Beta-PGM__Phosphata"/>
    <property type="match status" value="1"/>
</dbReference>
<accession>A0A4R6K8C5</accession>
<dbReference type="SFLD" id="SFLDS00003">
    <property type="entry name" value="Haloacid_Dehalogenase"/>
    <property type="match status" value="1"/>
</dbReference>
<organism evidence="1 2">
    <name type="scientific">Kribbella caucasensis</name>
    <dbReference type="NCBI Taxonomy" id="2512215"/>
    <lineage>
        <taxon>Bacteria</taxon>
        <taxon>Bacillati</taxon>
        <taxon>Actinomycetota</taxon>
        <taxon>Actinomycetes</taxon>
        <taxon>Propionibacteriales</taxon>
        <taxon>Kribbellaceae</taxon>
        <taxon>Kribbella</taxon>
    </lineage>
</organism>
<dbReference type="Gene3D" id="3.40.50.1000">
    <property type="entry name" value="HAD superfamily/HAD-like"/>
    <property type="match status" value="1"/>
</dbReference>
<protein>
    <submittedName>
        <fullName evidence="1">Phosphonatase-like hydrolase</fullName>
    </submittedName>
</protein>
<dbReference type="AlphaFoldDB" id="A0A4R6K8C5"/>
<dbReference type="InterPro" id="IPR036412">
    <property type="entry name" value="HAD-like_sf"/>
</dbReference>
<reference evidence="1 2" key="1">
    <citation type="submission" date="2019-03" db="EMBL/GenBank/DDBJ databases">
        <title>Genomic Encyclopedia of Type Strains, Phase III (KMG-III): the genomes of soil and plant-associated and newly described type strains.</title>
        <authorList>
            <person name="Whitman W."/>
        </authorList>
    </citation>
    <scope>NUCLEOTIDE SEQUENCE [LARGE SCALE GENOMIC DNA]</scope>
    <source>
        <strain evidence="1 2">VKM Ac-2527</strain>
    </source>
</reference>
<dbReference type="InterPro" id="IPR022468">
    <property type="entry name" value="PhnX-like"/>
</dbReference>
<dbReference type="Proteomes" id="UP000295388">
    <property type="component" value="Unassembled WGS sequence"/>
</dbReference>
<dbReference type="Pfam" id="PF00702">
    <property type="entry name" value="Hydrolase"/>
    <property type="match status" value="1"/>
</dbReference>
<dbReference type="InterPro" id="IPR050155">
    <property type="entry name" value="HAD-like_hydrolase_sf"/>
</dbReference>
<dbReference type="GO" id="GO:0006281">
    <property type="term" value="P:DNA repair"/>
    <property type="evidence" value="ECO:0007669"/>
    <property type="project" value="TreeGrafter"/>
</dbReference>
<dbReference type="InterPro" id="IPR006439">
    <property type="entry name" value="HAD-SF_hydro_IA"/>
</dbReference>